<accession>A0ABW1FIK7</accession>
<reference evidence="4" key="1">
    <citation type="journal article" date="2019" name="Int. J. Syst. Evol. Microbiol.">
        <title>The Global Catalogue of Microorganisms (GCM) 10K type strain sequencing project: providing services to taxonomists for standard genome sequencing and annotation.</title>
        <authorList>
            <consortium name="The Broad Institute Genomics Platform"/>
            <consortium name="The Broad Institute Genome Sequencing Center for Infectious Disease"/>
            <person name="Wu L."/>
            <person name="Ma J."/>
        </authorList>
    </citation>
    <scope>NUCLEOTIDE SEQUENCE [LARGE SCALE GENOMIC DNA]</scope>
    <source>
        <strain evidence="4">CGMCC 1.15809</strain>
    </source>
</reference>
<dbReference type="GO" id="GO:0016787">
    <property type="term" value="F:hydrolase activity"/>
    <property type="evidence" value="ECO:0007669"/>
    <property type="project" value="UniProtKB-KW"/>
</dbReference>
<dbReference type="Proteomes" id="UP001596241">
    <property type="component" value="Unassembled WGS sequence"/>
</dbReference>
<dbReference type="PANTHER" id="PTHR21325:SF31">
    <property type="entry name" value="GH22081P-RELATED"/>
    <property type="match status" value="1"/>
</dbReference>
<gene>
    <name evidence="3" type="ORF">ACFP3M_15745</name>
</gene>
<feature type="compositionally biased region" description="Low complexity" evidence="1">
    <location>
        <begin position="62"/>
        <end position="74"/>
    </location>
</feature>
<comment type="caution">
    <text evidence="3">The sequence shown here is derived from an EMBL/GenBank/DDBJ whole genome shotgun (WGS) entry which is preliminary data.</text>
</comment>
<sequence>MTEIDRSFSSRRTAFFRVRSAEVALPGRNGSPGGVRRRAGAALVAGALLLSVTACSEDGSGKPTARPSPKASAPPAKPAPVWRTAPASIAALGDSITVGFDACTVLSDCPEVSWSTGTSPKVDSLAKRLLEHPVGHSWNHARTGALMSDLPDQVDAAKAHRPELVTVLIGANDACRSEVRAMTPATAFRADFTRAMRKLRKALPRTQVYVAAVPDLLRLWSEGRKNPLGKQVWQLGICGSMLRDPDDLTERAAERREEVRDRVKAYNTALEEVCAEDALCRFDPGVFDYRFTERQLSSWDWFHPGVRGQGELAEMAFRTITRKGSAV</sequence>
<evidence type="ECO:0000313" key="3">
    <source>
        <dbReference type="EMBL" id="MFC5894273.1"/>
    </source>
</evidence>
<feature type="region of interest" description="Disordered" evidence="1">
    <location>
        <begin position="56"/>
        <end position="80"/>
    </location>
</feature>
<keyword evidence="3" id="KW-0378">Hydrolase</keyword>
<evidence type="ECO:0000313" key="4">
    <source>
        <dbReference type="Proteomes" id="UP001596241"/>
    </source>
</evidence>
<dbReference type="Gene3D" id="3.40.50.1110">
    <property type="entry name" value="SGNH hydrolase"/>
    <property type="match status" value="1"/>
</dbReference>
<evidence type="ECO:0000256" key="1">
    <source>
        <dbReference type="SAM" id="MobiDB-lite"/>
    </source>
</evidence>
<dbReference type="InterPro" id="IPR036514">
    <property type="entry name" value="SGNH_hydro_sf"/>
</dbReference>
<organism evidence="3 4">
    <name type="scientific">Streptomyces ramulosus</name>
    <dbReference type="NCBI Taxonomy" id="47762"/>
    <lineage>
        <taxon>Bacteria</taxon>
        <taxon>Bacillati</taxon>
        <taxon>Actinomycetota</taxon>
        <taxon>Actinomycetes</taxon>
        <taxon>Kitasatosporales</taxon>
        <taxon>Streptomycetaceae</taxon>
        <taxon>Streptomyces</taxon>
    </lineage>
</organism>
<feature type="domain" description="SGNH hydrolase-type esterase" evidence="2">
    <location>
        <begin position="91"/>
        <end position="309"/>
    </location>
</feature>
<dbReference type="RefSeq" id="WP_345083830.1">
    <property type="nucleotide sequence ID" value="NZ_BAAAWG010000007.1"/>
</dbReference>
<dbReference type="PANTHER" id="PTHR21325">
    <property type="entry name" value="PHOSPHOLIPASE B, PLB1"/>
    <property type="match status" value="1"/>
</dbReference>
<proteinExistence type="predicted"/>
<keyword evidence="4" id="KW-1185">Reference proteome</keyword>
<protein>
    <submittedName>
        <fullName evidence="3">SGNH/GDSL hydrolase family protein</fullName>
        <ecNumber evidence="3">3.1.-.-</ecNumber>
    </submittedName>
</protein>
<dbReference type="EC" id="3.1.-.-" evidence="3"/>
<evidence type="ECO:0000259" key="2">
    <source>
        <dbReference type="Pfam" id="PF13472"/>
    </source>
</evidence>
<dbReference type="InterPro" id="IPR013830">
    <property type="entry name" value="SGNH_hydro"/>
</dbReference>
<dbReference type="InterPro" id="IPR038885">
    <property type="entry name" value="PLB1"/>
</dbReference>
<dbReference type="SUPFAM" id="SSF52266">
    <property type="entry name" value="SGNH hydrolase"/>
    <property type="match status" value="1"/>
</dbReference>
<dbReference type="Pfam" id="PF13472">
    <property type="entry name" value="Lipase_GDSL_2"/>
    <property type="match status" value="1"/>
</dbReference>
<dbReference type="CDD" id="cd01832">
    <property type="entry name" value="SGNH_hydrolase_like_1"/>
    <property type="match status" value="1"/>
</dbReference>
<dbReference type="EMBL" id="JBHSPW010000006">
    <property type="protein sequence ID" value="MFC5894273.1"/>
    <property type="molecule type" value="Genomic_DNA"/>
</dbReference>
<name>A0ABW1FIK7_9ACTN</name>